<feature type="domain" description="Ice-binding protein C-terminal" evidence="2">
    <location>
        <begin position="163"/>
        <end position="187"/>
    </location>
</feature>
<evidence type="ECO:0000313" key="3">
    <source>
        <dbReference type="EMBL" id="ACB74403.1"/>
    </source>
</evidence>
<keyword evidence="1" id="KW-0812">Transmembrane</keyword>
<keyword evidence="1" id="KW-0472">Membrane</keyword>
<dbReference type="AlphaFoldDB" id="B1ZNG9"/>
<dbReference type="InterPro" id="IPR013424">
    <property type="entry name" value="Ice-binding_C"/>
</dbReference>
<dbReference type="Proteomes" id="UP000007013">
    <property type="component" value="Chromosome"/>
</dbReference>
<dbReference type="Pfam" id="PF07589">
    <property type="entry name" value="PEP-CTERM"/>
    <property type="match status" value="1"/>
</dbReference>
<dbReference type="EMBL" id="CP001032">
    <property type="protein sequence ID" value="ACB74403.1"/>
    <property type="molecule type" value="Genomic_DNA"/>
</dbReference>
<protein>
    <recommendedName>
        <fullName evidence="2">Ice-binding protein C-terminal domain-containing protein</fullName>
    </recommendedName>
</protein>
<dbReference type="KEGG" id="ote:Oter_1115"/>
<name>B1ZNG9_OPITP</name>
<dbReference type="RefSeq" id="WP_012373941.1">
    <property type="nucleotide sequence ID" value="NC_010571.1"/>
</dbReference>
<keyword evidence="1" id="KW-1133">Transmembrane helix</keyword>
<sequence>MASAAHAQTLLGHVAIDLSGGSLGAFSATPFTLSGHAEFTDPIFDPPLFSIALADGRQFTAADAGFTFTMNSSTPGFAAFAGLLSNGADDSLTVEHAGGGLSVPESYYTWTYAVTPQGLDFTGHSISSLRFTIGSLSFSSPIEDPNWTDYEYHFTISAYEGSAIPEPSTYAALCGVAVLGFAVWRRRARTAWRRT</sequence>
<gene>
    <name evidence="3" type="ordered locus">Oter_1115</name>
</gene>
<dbReference type="NCBIfam" id="TIGR02595">
    <property type="entry name" value="PEP_CTERM"/>
    <property type="match status" value="1"/>
</dbReference>
<keyword evidence="4" id="KW-1185">Reference proteome</keyword>
<proteinExistence type="predicted"/>
<evidence type="ECO:0000313" key="4">
    <source>
        <dbReference type="Proteomes" id="UP000007013"/>
    </source>
</evidence>
<evidence type="ECO:0000256" key="1">
    <source>
        <dbReference type="SAM" id="Phobius"/>
    </source>
</evidence>
<feature type="transmembrane region" description="Helical" evidence="1">
    <location>
        <begin position="167"/>
        <end position="184"/>
    </location>
</feature>
<reference evidence="3 4" key="1">
    <citation type="journal article" date="2011" name="J. Bacteriol.">
        <title>Genome sequence of the verrucomicrobium Opitutus terrae PB90-1, an abundant inhabitant of rice paddy soil ecosystems.</title>
        <authorList>
            <person name="van Passel M.W."/>
            <person name="Kant R."/>
            <person name="Palva A."/>
            <person name="Copeland A."/>
            <person name="Lucas S."/>
            <person name="Lapidus A."/>
            <person name="Glavina del Rio T."/>
            <person name="Pitluck S."/>
            <person name="Goltsman E."/>
            <person name="Clum A."/>
            <person name="Sun H."/>
            <person name="Schmutz J."/>
            <person name="Larimer F.W."/>
            <person name="Land M.L."/>
            <person name="Hauser L."/>
            <person name="Kyrpides N."/>
            <person name="Mikhailova N."/>
            <person name="Richardson P.P."/>
            <person name="Janssen P.H."/>
            <person name="de Vos W.M."/>
            <person name="Smidt H."/>
        </authorList>
    </citation>
    <scope>NUCLEOTIDE SEQUENCE [LARGE SCALE GENOMIC DNA]</scope>
    <source>
        <strain evidence="4">DSM 11246 / JCM 15787 / PB90-1</strain>
    </source>
</reference>
<accession>B1ZNG9</accession>
<dbReference type="HOGENOM" id="CLU_1395107_0_0_0"/>
<evidence type="ECO:0000259" key="2">
    <source>
        <dbReference type="Pfam" id="PF07589"/>
    </source>
</evidence>
<organism evidence="3 4">
    <name type="scientific">Opitutus terrae (strain DSM 11246 / JCM 15787 / PB90-1)</name>
    <dbReference type="NCBI Taxonomy" id="452637"/>
    <lineage>
        <taxon>Bacteria</taxon>
        <taxon>Pseudomonadati</taxon>
        <taxon>Verrucomicrobiota</taxon>
        <taxon>Opitutia</taxon>
        <taxon>Opitutales</taxon>
        <taxon>Opitutaceae</taxon>
        <taxon>Opitutus</taxon>
    </lineage>
</organism>
<dbReference type="STRING" id="452637.Oter_1115"/>